<evidence type="ECO:0000313" key="9">
    <source>
        <dbReference type="Proteomes" id="UP000197138"/>
    </source>
</evidence>
<dbReference type="GO" id="GO:0005886">
    <property type="term" value="C:plasma membrane"/>
    <property type="evidence" value="ECO:0007669"/>
    <property type="project" value="TreeGrafter"/>
</dbReference>
<evidence type="ECO:0000256" key="1">
    <source>
        <dbReference type="ARBA" id="ARBA00004167"/>
    </source>
</evidence>
<comment type="subcellular location">
    <subcellularLocation>
        <location evidence="1">Membrane</location>
        <topology evidence="1">Single-pass membrane protein</topology>
    </subcellularLocation>
</comment>
<comment type="caution">
    <text evidence="7">The sequence shown here is derived from an EMBL/GenBank/DDBJ whole genome shotgun (WGS) entry which is preliminary data.</text>
</comment>
<organism evidence="7 9">
    <name type="scientific">Punica granatum</name>
    <name type="common">Pomegranate</name>
    <dbReference type="NCBI Taxonomy" id="22663"/>
    <lineage>
        <taxon>Eukaryota</taxon>
        <taxon>Viridiplantae</taxon>
        <taxon>Streptophyta</taxon>
        <taxon>Embryophyta</taxon>
        <taxon>Tracheophyta</taxon>
        <taxon>Spermatophyta</taxon>
        <taxon>Magnoliopsida</taxon>
        <taxon>eudicotyledons</taxon>
        <taxon>Gunneridae</taxon>
        <taxon>Pentapetalae</taxon>
        <taxon>rosids</taxon>
        <taxon>malvids</taxon>
        <taxon>Myrtales</taxon>
        <taxon>Lythraceae</taxon>
        <taxon>Punica</taxon>
    </lineage>
</organism>
<dbReference type="EMBL" id="MTKT01003240">
    <property type="protein sequence ID" value="OWM75509.1"/>
    <property type="molecule type" value="Genomic_DNA"/>
</dbReference>
<protein>
    <recommendedName>
        <fullName evidence="6">Late embryogenesis abundant protein LEA-2 subgroup domain-containing protein</fullName>
    </recommendedName>
</protein>
<feature type="transmembrane region" description="Helical" evidence="5">
    <location>
        <begin position="30"/>
        <end position="52"/>
    </location>
</feature>
<dbReference type="InterPro" id="IPR044839">
    <property type="entry name" value="NDR1-like"/>
</dbReference>
<evidence type="ECO:0000259" key="6">
    <source>
        <dbReference type="Pfam" id="PF03168"/>
    </source>
</evidence>
<keyword evidence="10" id="KW-1185">Reference proteome</keyword>
<name>A0A218WSN1_PUNGR</name>
<reference evidence="7" key="2">
    <citation type="submission" date="2017-06" db="EMBL/GenBank/DDBJ databases">
        <title>The pomegranate genome and the genomics of punicalagin biosynthesis.</title>
        <authorList>
            <person name="Xu C."/>
        </authorList>
    </citation>
    <scope>NUCLEOTIDE SEQUENCE [LARGE SCALE GENOMIC DNA]</scope>
    <source>
        <tissue evidence="7">Fresh leaf</tissue>
    </source>
</reference>
<keyword evidence="3 5" id="KW-1133">Transmembrane helix</keyword>
<proteinExistence type="predicted"/>
<evidence type="ECO:0000256" key="2">
    <source>
        <dbReference type="ARBA" id="ARBA00022692"/>
    </source>
</evidence>
<dbReference type="GeneID" id="116194163"/>
<reference evidence="8 10" key="3">
    <citation type="submission" date="2017-11" db="EMBL/GenBank/DDBJ databases">
        <title>De-novo sequencing of pomegranate (Punica granatum L.) genome.</title>
        <authorList>
            <person name="Akparov Z."/>
            <person name="Amiraslanov A."/>
            <person name="Hajiyeva S."/>
            <person name="Abbasov M."/>
            <person name="Kaur K."/>
            <person name="Hamwieh A."/>
            <person name="Solovyev V."/>
            <person name="Salamov A."/>
            <person name="Braich B."/>
            <person name="Kosarev P."/>
            <person name="Mahmoud A."/>
            <person name="Hajiyev E."/>
            <person name="Babayeva S."/>
            <person name="Izzatullayeva V."/>
            <person name="Mammadov A."/>
            <person name="Mammadov A."/>
            <person name="Sharifova S."/>
            <person name="Ojaghi J."/>
            <person name="Eynullazada K."/>
            <person name="Bayramov B."/>
            <person name="Abdulazimova A."/>
            <person name="Shahmuradov I."/>
        </authorList>
    </citation>
    <scope>NUCLEOTIDE SEQUENCE [LARGE SCALE GENOMIC DNA]</scope>
    <source>
        <strain evidence="8">AG2017</strain>
        <strain evidence="10">cv. AG2017</strain>
        <tissue evidence="8">Leaf</tissue>
    </source>
</reference>
<dbReference type="OrthoDB" id="1920039at2759"/>
<dbReference type="GO" id="GO:0009506">
    <property type="term" value="C:plasmodesma"/>
    <property type="evidence" value="ECO:0007669"/>
    <property type="project" value="TreeGrafter"/>
</dbReference>
<feature type="domain" description="Late embryogenesis abundant protein LEA-2 subgroup" evidence="6">
    <location>
        <begin position="86"/>
        <end position="188"/>
    </location>
</feature>
<dbReference type="PANTHER" id="PTHR31415:SF20">
    <property type="entry name" value="NDR1_HIN1-LIKE PROTEIN 26"/>
    <property type="match status" value="1"/>
</dbReference>
<evidence type="ECO:0000313" key="10">
    <source>
        <dbReference type="Proteomes" id="UP000233551"/>
    </source>
</evidence>
<dbReference type="STRING" id="22663.A0A218WSN1"/>
<dbReference type="Proteomes" id="UP000233551">
    <property type="component" value="Unassembled WGS sequence"/>
</dbReference>
<sequence length="215" mass="24074">MSQLHVKSPKHCAAKQGLQWRLTGHHFKKLFFTFSTLLTLFLSLILLVWLILRPSKPLFSLKQAEVYRLDLLSSPHLLNSSLQLTLLSSNPNSRVGIYYDDLSLYASYHGQQITADSPVPPFYQGQKEANLITASLVGSNLPVATSFPYEVARDQTTRRLALNVKANARIRWKVGTWVSGRYRLNVNCLVVMDFGPTIPSGPVSTRQGSQCTTIV</sequence>
<accession>A0A218WSN1</accession>
<dbReference type="GO" id="GO:0098542">
    <property type="term" value="P:defense response to other organism"/>
    <property type="evidence" value="ECO:0007669"/>
    <property type="project" value="InterPro"/>
</dbReference>
<gene>
    <name evidence="7" type="ORF">CDL15_Pgr021673</name>
    <name evidence="8" type="ORF">CRG98_044089</name>
</gene>
<dbReference type="Pfam" id="PF03168">
    <property type="entry name" value="LEA_2"/>
    <property type="match status" value="1"/>
</dbReference>
<dbReference type="PANTHER" id="PTHR31415">
    <property type="entry name" value="OS05G0367900 PROTEIN"/>
    <property type="match status" value="1"/>
</dbReference>
<dbReference type="InterPro" id="IPR004864">
    <property type="entry name" value="LEA_2"/>
</dbReference>
<evidence type="ECO:0000313" key="8">
    <source>
        <dbReference type="EMBL" id="PKI35635.1"/>
    </source>
</evidence>
<evidence type="ECO:0000256" key="5">
    <source>
        <dbReference type="SAM" id="Phobius"/>
    </source>
</evidence>
<keyword evidence="4 5" id="KW-0472">Membrane</keyword>
<reference evidence="9" key="1">
    <citation type="journal article" date="2017" name="Plant J.">
        <title>The pomegranate (Punica granatum L.) genome and the genomics of punicalagin biosynthesis.</title>
        <authorList>
            <person name="Qin G."/>
            <person name="Xu C."/>
            <person name="Ming R."/>
            <person name="Tang H."/>
            <person name="Guyot R."/>
            <person name="Kramer E.M."/>
            <person name="Hu Y."/>
            <person name="Yi X."/>
            <person name="Qi Y."/>
            <person name="Xu X."/>
            <person name="Gao Z."/>
            <person name="Pan H."/>
            <person name="Jian J."/>
            <person name="Tian Y."/>
            <person name="Yue Z."/>
            <person name="Xu Y."/>
        </authorList>
    </citation>
    <scope>NUCLEOTIDE SEQUENCE [LARGE SCALE GENOMIC DNA]</scope>
    <source>
        <strain evidence="9">cv. Dabenzi</strain>
    </source>
</reference>
<evidence type="ECO:0000256" key="3">
    <source>
        <dbReference type="ARBA" id="ARBA00022989"/>
    </source>
</evidence>
<evidence type="ECO:0000313" key="7">
    <source>
        <dbReference type="EMBL" id="OWM75509.1"/>
    </source>
</evidence>
<keyword evidence="2 5" id="KW-0812">Transmembrane</keyword>
<dbReference type="EMBL" id="PGOL01005256">
    <property type="protein sequence ID" value="PKI35635.1"/>
    <property type="molecule type" value="Genomic_DNA"/>
</dbReference>
<dbReference type="AlphaFoldDB" id="A0A218WSN1"/>
<evidence type="ECO:0000256" key="4">
    <source>
        <dbReference type="ARBA" id="ARBA00023136"/>
    </source>
</evidence>
<dbReference type="Proteomes" id="UP000197138">
    <property type="component" value="Unassembled WGS sequence"/>
</dbReference>